<dbReference type="InterPro" id="IPR001288">
    <property type="entry name" value="Translation_initiation_fac_3"/>
</dbReference>
<dbReference type="PANTHER" id="PTHR10938:SF0">
    <property type="entry name" value="TRANSLATION INITIATION FACTOR IF-3, MITOCHONDRIAL"/>
    <property type="match status" value="1"/>
</dbReference>
<keyword evidence="4" id="KW-0963">Cytoplasm</keyword>
<dbReference type="Pfam" id="PF05198">
    <property type="entry name" value="IF3_N"/>
    <property type="match status" value="1"/>
</dbReference>
<evidence type="ECO:0000256" key="4">
    <source>
        <dbReference type="HAMAP-Rule" id="MF_00080"/>
    </source>
</evidence>
<proteinExistence type="inferred from homology"/>
<evidence type="ECO:0000256" key="5">
    <source>
        <dbReference type="NCBIfam" id="TIGR00168"/>
    </source>
</evidence>
<dbReference type="SUPFAM" id="SSF55200">
    <property type="entry name" value="Translation initiation factor IF3, C-terminal domain"/>
    <property type="match status" value="1"/>
</dbReference>
<feature type="compositionally biased region" description="Polar residues" evidence="7">
    <location>
        <begin position="211"/>
        <end position="224"/>
    </location>
</feature>
<evidence type="ECO:0000313" key="10">
    <source>
        <dbReference type="EMBL" id="TMQ48879.1"/>
    </source>
</evidence>
<feature type="domain" description="Translation initiation factor 3 N-terminal" evidence="9">
    <location>
        <begin position="9"/>
        <end position="78"/>
    </location>
</feature>
<dbReference type="Proteomes" id="UP000316292">
    <property type="component" value="Unassembled WGS sequence"/>
</dbReference>
<name>A0A538SBZ8_UNCEI</name>
<dbReference type="PANTHER" id="PTHR10938">
    <property type="entry name" value="TRANSLATION INITIATION FACTOR IF-3"/>
    <property type="match status" value="1"/>
</dbReference>
<dbReference type="InterPro" id="IPR019815">
    <property type="entry name" value="Translation_initiation_fac_3_C"/>
</dbReference>
<comment type="subcellular location">
    <subcellularLocation>
        <location evidence="4 6">Cytoplasm</location>
    </subcellularLocation>
</comment>
<organism evidence="10 11">
    <name type="scientific">Eiseniibacteriota bacterium</name>
    <dbReference type="NCBI Taxonomy" id="2212470"/>
    <lineage>
        <taxon>Bacteria</taxon>
        <taxon>Candidatus Eiseniibacteriota</taxon>
    </lineage>
</organism>
<gene>
    <name evidence="4" type="primary">infC</name>
    <name evidence="10" type="ORF">E6K71_06385</name>
</gene>
<evidence type="ECO:0000259" key="9">
    <source>
        <dbReference type="Pfam" id="PF05198"/>
    </source>
</evidence>
<dbReference type="PROSITE" id="PS00938">
    <property type="entry name" value="IF3"/>
    <property type="match status" value="1"/>
</dbReference>
<dbReference type="GO" id="GO:0016020">
    <property type="term" value="C:membrane"/>
    <property type="evidence" value="ECO:0007669"/>
    <property type="project" value="TreeGrafter"/>
</dbReference>
<keyword evidence="3 4" id="KW-0648">Protein biosynthesis</keyword>
<comment type="similarity">
    <text evidence="1 4 6">Belongs to the IF-3 family.</text>
</comment>
<dbReference type="GO" id="GO:0043022">
    <property type="term" value="F:ribosome binding"/>
    <property type="evidence" value="ECO:0007669"/>
    <property type="project" value="UniProtKB-ARBA"/>
</dbReference>
<dbReference type="SUPFAM" id="SSF54364">
    <property type="entry name" value="Translation initiation factor IF3, N-terminal domain"/>
    <property type="match status" value="1"/>
</dbReference>
<dbReference type="GO" id="GO:0032790">
    <property type="term" value="P:ribosome disassembly"/>
    <property type="evidence" value="ECO:0007669"/>
    <property type="project" value="TreeGrafter"/>
</dbReference>
<dbReference type="InterPro" id="IPR019814">
    <property type="entry name" value="Translation_initiation_fac_3_N"/>
</dbReference>
<dbReference type="Gene3D" id="3.30.110.10">
    <property type="entry name" value="Translation initiation factor 3 (IF-3), C-terminal domain"/>
    <property type="match status" value="1"/>
</dbReference>
<dbReference type="FunFam" id="3.30.110.10:FF:000001">
    <property type="entry name" value="Translation initiation factor IF-3"/>
    <property type="match status" value="1"/>
</dbReference>
<feature type="compositionally biased region" description="Low complexity" evidence="7">
    <location>
        <begin position="182"/>
        <end position="210"/>
    </location>
</feature>
<evidence type="ECO:0000256" key="3">
    <source>
        <dbReference type="ARBA" id="ARBA00022917"/>
    </source>
</evidence>
<evidence type="ECO:0000259" key="8">
    <source>
        <dbReference type="Pfam" id="PF00707"/>
    </source>
</evidence>
<dbReference type="InterPro" id="IPR036787">
    <property type="entry name" value="T_IF-3_N_sf"/>
</dbReference>
<dbReference type="FunFam" id="3.10.20.80:FF:000001">
    <property type="entry name" value="Translation initiation factor IF-3"/>
    <property type="match status" value="1"/>
</dbReference>
<dbReference type="Pfam" id="PF00707">
    <property type="entry name" value="IF3_C"/>
    <property type="match status" value="1"/>
</dbReference>
<dbReference type="GO" id="GO:0005829">
    <property type="term" value="C:cytosol"/>
    <property type="evidence" value="ECO:0007669"/>
    <property type="project" value="TreeGrafter"/>
</dbReference>
<feature type="region of interest" description="Disordered" evidence="7">
    <location>
        <begin position="173"/>
        <end position="234"/>
    </location>
</feature>
<evidence type="ECO:0000256" key="6">
    <source>
        <dbReference type="RuleBase" id="RU000646"/>
    </source>
</evidence>
<dbReference type="AlphaFoldDB" id="A0A538SBZ8"/>
<dbReference type="GO" id="GO:0003743">
    <property type="term" value="F:translation initiation factor activity"/>
    <property type="evidence" value="ECO:0007669"/>
    <property type="project" value="UniProtKB-UniRule"/>
</dbReference>
<dbReference type="InterPro" id="IPR019813">
    <property type="entry name" value="Translation_initiation_fac3_CS"/>
</dbReference>
<reference evidence="10 11" key="1">
    <citation type="journal article" date="2019" name="Nat. Microbiol.">
        <title>Mediterranean grassland soil C-N compound turnover is dependent on rainfall and depth, and is mediated by genomically divergent microorganisms.</title>
        <authorList>
            <person name="Diamond S."/>
            <person name="Andeer P.F."/>
            <person name="Li Z."/>
            <person name="Crits-Christoph A."/>
            <person name="Burstein D."/>
            <person name="Anantharaman K."/>
            <person name="Lane K.R."/>
            <person name="Thomas B.C."/>
            <person name="Pan C."/>
            <person name="Northen T.R."/>
            <person name="Banfield J.F."/>
        </authorList>
    </citation>
    <scope>NUCLEOTIDE SEQUENCE [LARGE SCALE GENOMIC DNA]</scope>
    <source>
        <strain evidence="10">WS_1</strain>
    </source>
</reference>
<comment type="subunit">
    <text evidence="4 6">Monomer.</text>
</comment>
<sequence>MAATKEVRVNDRIRIPTVRVIGPDGEQVGILGIREALAYAQERQLDLVEVSPTARPPVCRVMDFGKYKYEQNKKLQKARKKQHVTHLKEVKLRPKIEEHDYRFKVNNGRRFLELHDKVKFTVTFRGREMAHTDAGFRLLEKVVKDLEEVGQVENAARLEGRNLVLLMVPRSTAAKPAERKPAPAAGKATAGAAKASAGGAKAPTTGAAKAQSTGATKAPSTPRATATKPPVSRS</sequence>
<keyword evidence="2 4" id="KW-0396">Initiation factor</keyword>
<evidence type="ECO:0000313" key="11">
    <source>
        <dbReference type="Proteomes" id="UP000316292"/>
    </source>
</evidence>
<dbReference type="InterPro" id="IPR036788">
    <property type="entry name" value="T_IF-3_C_sf"/>
</dbReference>
<evidence type="ECO:0000256" key="1">
    <source>
        <dbReference type="ARBA" id="ARBA00005439"/>
    </source>
</evidence>
<comment type="caution">
    <text evidence="10">The sequence shown here is derived from an EMBL/GenBank/DDBJ whole genome shotgun (WGS) entry which is preliminary data.</text>
</comment>
<dbReference type="NCBIfam" id="TIGR00168">
    <property type="entry name" value="infC"/>
    <property type="match status" value="1"/>
</dbReference>
<evidence type="ECO:0000256" key="7">
    <source>
        <dbReference type="SAM" id="MobiDB-lite"/>
    </source>
</evidence>
<dbReference type="HAMAP" id="MF_00080">
    <property type="entry name" value="IF_3"/>
    <property type="match status" value="1"/>
</dbReference>
<dbReference type="Gene3D" id="3.10.20.80">
    <property type="entry name" value="Translation initiation factor 3 (IF-3), N-terminal domain"/>
    <property type="match status" value="1"/>
</dbReference>
<evidence type="ECO:0000256" key="2">
    <source>
        <dbReference type="ARBA" id="ARBA00022540"/>
    </source>
</evidence>
<feature type="domain" description="Translation initiation factor 3 C-terminal" evidence="8">
    <location>
        <begin position="86"/>
        <end position="169"/>
    </location>
</feature>
<dbReference type="EMBL" id="VBOR01000064">
    <property type="protein sequence ID" value="TMQ48879.1"/>
    <property type="molecule type" value="Genomic_DNA"/>
</dbReference>
<protein>
    <recommendedName>
        <fullName evidence="4 5">Translation initiation factor IF-3</fullName>
    </recommendedName>
</protein>
<accession>A0A538SBZ8</accession>
<comment type="function">
    <text evidence="4 6">IF-3 binds to the 30S ribosomal subunit and shifts the equilibrium between 70S ribosomes and their 50S and 30S subunits in favor of the free subunits, thus enhancing the availability of 30S subunits on which protein synthesis initiation begins.</text>
</comment>